<accession>A0A839QBQ0</accession>
<dbReference type="AlphaFoldDB" id="A0A839QBQ0"/>
<evidence type="ECO:0008006" key="3">
    <source>
        <dbReference type="Google" id="ProtNLM"/>
    </source>
</evidence>
<organism evidence="1 2">
    <name type="scientific">Mycolicibacterium iranicum</name>
    <name type="common">Mycobacterium iranicum</name>
    <dbReference type="NCBI Taxonomy" id="912594"/>
    <lineage>
        <taxon>Bacteria</taxon>
        <taxon>Bacillati</taxon>
        <taxon>Actinomycetota</taxon>
        <taxon>Actinomycetes</taxon>
        <taxon>Mycobacteriales</taxon>
        <taxon>Mycobacteriaceae</taxon>
        <taxon>Mycolicibacterium</taxon>
    </lineage>
</organism>
<dbReference type="RefSeq" id="WP_311736076.1">
    <property type="nucleotide sequence ID" value="NZ_JACHVU010000002.1"/>
</dbReference>
<protein>
    <recommendedName>
        <fullName evidence="3">PduH protein</fullName>
    </recommendedName>
</protein>
<dbReference type="InterPro" id="IPR010254">
    <property type="entry name" value="B12-dep_deHydtase_bsu"/>
</dbReference>
<dbReference type="InterPro" id="IPR003208">
    <property type="entry name" value="Dehydtase/Dehydtase_re"/>
</dbReference>
<proteinExistence type="predicted"/>
<evidence type="ECO:0000313" key="2">
    <source>
        <dbReference type="Proteomes" id="UP000550501"/>
    </source>
</evidence>
<name>A0A839QBQ0_MYCIR</name>
<dbReference type="EMBL" id="JACHVU010000002">
    <property type="protein sequence ID" value="MBB2989951.1"/>
    <property type="molecule type" value="Genomic_DNA"/>
</dbReference>
<dbReference type="Proteomes" id="UP000550501">
    <property type="component" value="Unassembled WGS sequence"/>
</dbReference>
<dbReference type="Pfam" id="PF02288">
    <property type="entry name" value="Dehydratase_MU"/>
    <property type="match status" value="1"/>
</dbReference>
<gene>
    <name evidence="1" type="ORF">FHR72_001414</name>
</gene>
<sequence length="119" mass="11955">MPAVLEGGQPEPPAIQVMSSVAGDLEREVLAGIEEEGVPYVVARPRETGGADALALEAARRSSLDVGVGIDAAGRVSVAHGLLPEPVGGLASEGAATSVFARTAGHNAARIVIGIPLRI</sequence>
<reference evidence="1 2" key="1">
    <citation type="submission" date="2020-08" db="EMBL/GenBank/DDBJ databases">
        <title>The Agave Microbiome: Exploring the role of microbial communities in plant adaptations to desert environments.</title>
        <authorList>
            <person name="Partida-Martinez L.P."/>
        </authorList>
    </citation>
    <scope>NUCLEOTIDE SEQUENCE [LARGE SCALE GENOMIC DNA]</scope>
    <source>
        <strain evidence="1 2">AT2.18</strain>
    </source>
</reference>
<dbReference type="SUPFAM" id="SSF52968">
    <property type="entry name" value="B12-dependent dehydatase associated subunit"/>
    <property type="match status" value="1"/>
</dbReference>
<dbReference type="Gene3D" id="3.40.50.10150">
    <property type="entry name" value="B12-dependent dehydatase associated subunit"/>
    <property type="match status" value="1"/>
</dbReference>
<keyword evidence="2" id="KW-1185">Reference proteome</keyword>
<comment type="caution">
    <text evidence="1">The sequence shown here is derived from an EMBL/GenBank/DDBJ whole genome shotgun (WGS) entry which is preliminary data.</text>
</comment>
<evidence type="ECO:0000313" key="1">
    <source>
        <dbReference type="EMBL" id="MBB2989951.1"/>
    </source>
</evidence>